<evidence type="ECO:0000256" key="1">
    <source>
        <dbReference type="SAM" id="MobiDB-lite"/>
    </source>
</evidence>
<evidence type="ECO:0000313" key="3">
    <source>
        <dbReference type="Proteomes" id="UP001222118"/>
    </source>
</evidence>
<sequence length="72" mass="7388">MATGSRIQGGDVVKQIAAIINQELSRQGHPIGGLDVAQLARAIVSAMPSKLGSIGPVSEGKHPTELNATNDD</sequence>
<gene>
    <name evidence="2" type="ORF">PSQ90_06125</name>
</gene>
<organism evidence="2 3">
    <name type="scientific">Devosia rhodophyticola</name>
    <dbReference type="NCBI Taxonomy" id="3026423"/>
    <lineage>
        <taxon>Bacteria</taxon>
        <taxon>Pseudomonadati</taxon>
        <taxon>Pseudomonadota</taxon>
        <taxon>Alphaproteobacteria</taxon>
        <taxon>Hyphomicrobiales</taxon>
        <taxon>Devosiaceae</taxon>
        <taxon>Devosia</taxon>
    </lineage>
</organism>
<name>A0ABY7Z054_9HYPH</name>
<feature type="region of interest" description="Disordered" evidence="1">
    <location>
        <begin position="53"/>
        <end position="72"/>
    </location>
</feature>
<keyword evidence="3" id="KW-1185">Reference proteome</keyword>
<dbReference type="RefSeq" id="WP_282212526.1">
    <property type="nucleotide sequence ID" value="NZ_CP118247.1"/>
</dbReference>
<dbReference type="Proteomes" id="UP001222118">
    <property type="component" value="Chromosome"/>
</dbReference>
<proteinExistence type="predicted"/>
<reference evidence="2 3" key="1">
    <citation type="submission" date="2023-02" db="EMBL/GenBank/DDBJ databases">
        <title>Devosia chondri sp. nov., isolated from the phycosphere of marine algae.</title>
        <authorList>
            <person name="Kim J.M."/>
            <person name="Lee J.K."/>
            <person name="Choi B.J."/>
            <person name="Bayburt H."/>
            <person name="Jeon C.O."/>
        </authorList>
    </citation>
    <scope>NUCLEOTIDE SEQUENCE [LARGE SCALE GENOMIC DNA]</scope>
    <source>
        <strain evidence="2 3">G2-5</strain>
    </source>
</reference>
<evidence type="ECO:0000313" key="2">
    <source>
        <dbReference type="EMBL" id="WDR07013.1"/>
    </source>
</evidence>
<accession>A0ABY7Z054</accession>
<protein>
    <submittedName>
        <fullName evidence="2">Uncharacterized protein</fullName>
    </submittedName>
</protein>
<dbReference type="EMBL" id="CP118247">
    <property type="protein sequence ID" value="WDR07013.1"/>
    <property type="molecule type" value="Genomic_DNA"/>
</dbReference>